<gene>
    <name evidence="1" type="ORF">OFLC_LOCUS1331</name>
</gene>
<dbReference type="AlphaFoldDB" id="A0A183H1H1"/>
<sequence>MDNRDDLIEAFIDETRTSQSTAVTFRNGQHWDYNSLQYYYDWEKKEDAVPQFYASNSSDKIDDLDVEENREYEDTLCWPSYAFVLPNLFEQPADFRSYLEKDLIETSTLKRLENSGWSCKKYINRNSTFKC</sequence>
<dbReference type="Proteomes" id="UP000267606">
    <property type="component" value="Unassembled WGS sequence"/>
</dbReference>
<accession>A0A183H1H1</accession>
<reference evidence="3" key="1">
    <citation type="submission" date="2016-06" db="UniProtKB">
        <authorList>
            <consortium name="WormBaseParasite"/>
        </authorList>
    </citation>
    <scope>IDENTIFICATION</scope>
</reference>
<evidence type="ECO:0000313" key="1">
    <source>
        <dbReference type="EMBL" id="VDO29145.1"/>
    </source>
</evidence>
<evidence type="ECO:0000313" key="2">
    <source>
        <dbReference type="Proteomes" id="UP000267606"/>
    </source>
</evidence>
<dbReference type="STRING" id="387005.A0A183H1H1"/>
<keyword evidence="2" id="KW-1185">Reference proteome</keyword>
<reference evidence="1 2" key="2">
    <citation type="submission" date="2018-11" db="EMBL/GenBank/DDBJ databases">
        <authorList>
            <consortium name="Pathogen Informatics"/>
        </authorList>
    </citation>
    <scope>NUCLEOTIDE SEQUENCE [LARGE SCALE GENOMIC DNA]</scope>
</reference>
<protein>
    <submittedName>
        <fullName evidence="1 3">Uncharacterized protein</fullName>
    </submittedName>
</protein>
<dbReference type="WBParaSite" id="OFLC_0000133001-mRNA-1">
    <property type="protein sequence ID" value="OFLC_0000133001-mRNA-1"/>
    <property type="gene ID" value="OFLC_0000133001"/>
</dbReference>
<name>A0A183H1H1_9BILA</name>
<evidence type="ECO:0000313" key="3">
    <source>
        <dbReference type="WBParaSite" id="OFLC_0000133001-mRNA-1"/>
    </source>
</evidence>
<dbReference type="EMBL" id="UZAJ01000607">
    <property type="protein sequence ID" value="VDO29145.1"/>
    <property type="molecule type" value="Genomic_DNA"/>
</dbReference>
<proteinExistence type="predicted"/>
<organism evidence="3">
    <name type="scientific">Onchocerca flexuosa</name>
    <dbReference type="NCBI Taxonomy" id="387005"/>
    <lineage>
        <taxon>Eukaryota</taxon>
        <taxon>Metazoa</taxon>
        <taxon>Ecdysozoa</taxon>
        <taxon>Nematoda</taxon>
        <taxon>Chromadorea</taxon>
        <taxon>Rhabditida</taxon>
        <taxon>Spirurina</taxon>
        <taxon>Spiruromorpha</taxon>
        <taxon>Filarioidea</taxon>
        <taxon>Onchocercidae</taxon>
        <taxon>Onchocerca</taxon>
    </lineage>
</organism>